<evidence type="ECO:0000256" key="11">
    <source>
        <dbReference type="ARBA" id="ARBA00039108"/>
    </source>
</evidence>
<evidence type="ECO:0000256" key="14">
    <source>
        <dbReference type="ARBA" id="ARBA00042842"/>
    </source>
</evidence>
<comment type="pathway">
    <text evidence="2">Cell wall biogenesis; peptidoglycan biosynthesis.</text>
</comment>
<dbReference type="GO" id="GO:0071555">
    <property type="term" value="P:cell wall organization"/>
    <property type="evidence" value="ECO:0007669"/>
    <property type="project" value="UniProtKB-KW"/>
</dbReference>
<dbReference type="NCBIfam" id="NF006873">
    <property type="entry name" value="PRK09369.1"/>
    <property type="match status" value="1"/>
</dbReference>
<comment type="caution">
    <text evidence="17">The sequence shown here is derived from an EMBL/GenBank/DDBJ whole genome shotgun (WGS) entry which is preliminary data.</text>
</comment>
<dbReference type="PANTHER" id="PTHR43783:SF1">
    <property type="entry name" value="UDP-N-ACETYLGLUCOSAMINE 1-CARBOXYVINYLTRANSFERASE"/>
    <property type="match status" value="1"/>
</dbReference>
<gene>
    <name evidence="17" type="ORF">COU09_01350</name>
</gene>
<evidence type="ECO:0000256" key="15">
    <source>
        <dbReference type="ARBA" id="ARBA00047527"/>
    </source>
</evidence>
<dbReference type="SMART" id="SM00530">
    <property type="entry name" value="HTH_XRE"/>
    <property type="match status" value="1"/>
</dbReference>
<evidence type="ECO:0000256" key="4">
    <source>
        <dbReference type="ARBA" id="ARBA00022618"/>
    </source>
</evidence>
<dbReference type="EC" id="2.5.1.7" evidence="11"/>
<dbReference type="PANTHER" id="PTHR43783">
    <property type="entry name" value="UDP-N-ACETYLGLUCOSAMINE 1-CARBOXYVINYLTRANSFERASE"/>
    <property type="match status" value="1"/>
</dbReference>
<proteinExistence type="inferred from homology"/>
<dbReference type="InterPro" id="IPR001387">
    <property type="entry name" value="Cro/C1-type_HTH"/>
</dbReference>
<evidence type="ECO:0000313" key="18">
    <source>
        <dbReference type="Proteomes" id="UP000229615"/>
    </source>
</evidence>
<dbReference type="SUPFAM" id="SSF55205">
    <property type="entry name" value="EPT/RTPC-like"/>
    <property type="match status" value="1"/>
</dbReference>
<dbReference type="EMBL" id="PFBB01000014">
    <property type="protein sequence ID" value="PIR88611.1"/>
    <property type="molecule type" value="Genomic_DNA"/>
</dbReference>
<feature type="domain" description="HTH cro/C1-type" evidence="16">
    <location>
        <begin position="13"/>
        <end position="67"/>
    </location>
</feature>
<dbReference type="InterPro" id="IPR036968">
    <property type="entry name" value="Enolpyruvate_Tfrase_sf"/>
</dbReference>
<keyword evidence="7" id="KW-0573">Peptidoglycan synthesis</keyword>
<dbReference type="GO" id="GO:0009252">
    <property type="term" value="P:peptidoglycan biosynthetic process"/>
    <property type="evidence" value="ECO:0007669"/>
    <property type="project" value="UniProtKB-KW"/>
</dbReference>
<evidence type="ECO:0000256" key="9">
    <source>
        <dbReference type="ARBA" id="ARBA00023316"/>
    </source>
</evidence>
<evidence type="ECO:0000256" key="6">
    <source>
        <dbReference type="ARBA" id="ARBA00022960"/>
    </source>
</evidence>
<comment type="subcellular location">
    <subcellularLocation>
        <location evidence="1">Cytoplasm</location>
    </subcellularLocation>
</comment>
<dbReference type="SUPFAM" id="SSF47413">
    <property type="entry name" value="lambda repressor-like DNA-binding domains"/>
    <property type="match status" value="1"/>
</dbReference>
<dbReference type="AlphaFoldDB" id="A0A2H0UQG7"/>
<dbReference type="CDD" id="cd00093">
    <property type="entry name" value="HTH_XRE"/>
    <property type="match status" value="1"/>
</dbReference>
<keyword evidence="8" id="KW-0131">Cell cycle</keyword>
<dbReference type="GO" id="GO:0008360">
    <property type="term" value="P:regulation of cell shape"/>
    <property type="evidence" value="ECO:0007669"/>
    <property type="project" value="UniProtKB-KW"/>
</dbReference>
<keyword evidence="9" id="KW-0961">Cell wall biogenesis/degradation</keyword>
<keyword evidence="6" id="KW-0133">Cell shape</keyword>
<evidence type="ECO:0000256" key="12">
    <source>
        <dbReference type="ARBA" id="ARBA00039754"/>
    </source>
</evidence>
<dbReference type="Pfam" id="PF00275">
    <property type="entry name" value="EPSP_synthase"/>
    <property type="match status" value="1"/>
</dbReference>
<dbReference type="InterPro" id="IPR050068">
    <property type="entry name" value="MurA_subfamily"/>
</dbReference>
<evidence type="ECO:0000256" key="10">
    <source>
        <dbReference type="ARBA" id="ARBA00038367"/>
    </source>
</evidence>
<evidence type="ECO:0000313" key="17">
    <source>
        <dbReference type="EMBL" id="PIR88611.1"/>
    </source>
</evidence>
<comment type="similarity">
    <text evidence="10">Belongs to the EPSP synthase family. MurA subfamily.</text>
</comment>
<dbReference type="Pfam" id="PF01381">
    <property type="entry name" value="HTH_3"/>
    <property type="match status" value="1"/>
</dbReference>
<evidence type="ECO:0000256" key="8">
    <source>
        <dbReference type="ARBA" id="ARBA00023306"/>
    </source>
</evidence>
<evidence type="ECO:0000256" key="7">
    <source>
        <dbReference type="ARBA" id="ARBA00022984"/>
    </source>
</evidence>
<evidence type="ECO:0000259" key="16">
    <source>
        <dbReference type="PROSITE" id="PS50943"/>
    </source>
</evidence>
<evidence type="ECO:0000256" key="5">
    <source>
        <dbReference type="ARBA" id="ARBA00022679"/>
    </source>
</evidence>
<organism evidence="17 18">
    <name type="scientific">Candidatus Harrisonbacteria bacterium CG10_big_fil_rev_8_21_14_0_10_44_23</name>
    <dbReference type="NCBI Taxonomy" id="1974585"/>
    <lineage>
        <taxon>Bacteria</taxon>
        <taxon>Candidatus Harrisoniibacteriota</taxon>
    </lineage>
</organism>
<dbReference type="Gene3D" id="1.10.260.40">
    <property type="entry name" value="lambda repressor-like DNA-binding domains"/>
    <property type="match status" value="1"/>
</dbReference>
<name>A0A2H0UQG7_9BACT</name>
<evidence type="ECO:0000256" key="2">
    <source>
        <dbReference type="ARBA" id="ARBA00004752"/>
    </source>
</evidence>
<protein>
    <recommendedName>
        <fullName evidence="12">UDP-N-acetylglucosamine 1-carboxyvinyltransferase</fullName>
        <ecNumber evidence="11">2.5.1.7</ecNumber>
    </recommendedName>
    <alternativeName>
        <fullName evidence="13">Enoylpyruvate transferase</fullName>
    </alternativeName>
    <alternativeName>
        <fullName evidence="14">UDP-N-acetylglucosamine enolpyruvyl transferase</fullName>
    </alternativeName>
</protein>
<dbReference type="InterPro" id="IPR010982">
    <property type="entry name" value="Lambda_DNA-bd_dom_sf"/>
</dbReference>
<dbReference type="GO" id="GO:0003677">
    <property type="term" value="F:DNA binding"/>
    <property type="evidence" value="ECO:0007669"/>
    <property type="project" value="InterPro"/>
</dbReference>
<sequence length="504" mass="56165">MKNDSLRRIGKLIEDLRERNGLTQAQLAKSIHTSQSAVARMEKGQQNFSTEMLSRLSQAFGSDIFTLTKGTMNFQIEGGRKLHGQVTCKTSKNAAVGLLCASLLNKGKTTLQNMPRIEEVNRIIEVLQSIGAVVRWKDNDVEIDTRGKIDLNKIDRDAAIKTRSIIMFIGPLIHRLKTFKLPQVGGCKLGSRTVRPHFYAMEKLGVKIKADSDNYTISHKELHPAYTVLYESGDTVTENLLMAAALIPGVTTIKMASANYQVQDMCFFLEKLGVKIEGIGSTTLKVHGIKKIEKNIEYSPAEDPTEAMFFLAVAATTNSSIEIKRAPIEFVELELLKLEKMGFKYKISKFYKAKNGRTDLVDIQTSQSTLNALEEKIAARPFPGLNIDNLPFFAVISTQAEGQTLIHDWVYEKRALYYTELDKLGANTILADPHRIYINGPTQLKATELVCPPALRPATIILIGMLAAKGTSVLRNVYSINRGYEDLANRLNKMGAKVKIIHDF</sequence>
<dbReference type="InterPro" id="IPR001986">
    <property type="entry name" value="Enolpyruvate_Tfrase_dom"/>
</dbReference>
<dbReference type="GO" id="GO:0008760">
    <property type="term" value="F:UDP-N-acetylglucosamine 1-carboxyvinyltransferase activity"/>
    <property type="evidence" value="ECO:0007669"/>
    <property type="project" value="UniProtKB-EC"/>
</dbReference>
<dbReference type="PROSITE" id="PS50943">
    <property type="entry name" value="HTH_CROC1"/>
    <property type="match status" value="1"/>
</dbReference>
<keyword evidence="4" id="KW-0132">Cell division</keyword>
<evidence type="ECO:0000256" key="13">
    <source>
        <dbReference type="ARBA" id="ARBA00042443"/>
    </source>
</evidence>
<dbReference type="GO" id="GO:0005737">
    <property type="term" value="C:cytoplasm"/>
    <property type="evidence" value="ECO:0007669"/>
    <property type="project" value="UniProtKB-SubCell"/>
</dbReference>
<evidence type="ECO:0000256" key="3">
    <source>
        <dbReference type="ARBA" id="ARBA00022490"/>
    </source>
</evidence>
<dbReference type="Proteomes" id="UP000229615">
    <property type="component" value="Unassembled WGS sequence"/>
</dbReference>
<reference evidence="18" key="1">
    <citation type="submission" date="2017-09" db="EMBL/GenBank/DDBJ databases">
        <title>Depth-based differentiation of microbial function through sediment-hosted aquifers and enrichment of novel symbionts in the deep terrestrial subsurface.</title>
        <authorList>
            <person name="Probst A.J."/>
            <person name="Ladd B."/>
            <person name="Jarett J.K."/>
            <person name="Geller-Mcgrath D.E."/>
            <person name="Sieber C.M.K."/>
            <person name="Emerson J.B."/>
            <person name="Anantharaman K."/>
            <person name="Thomas B.C."/>
            <person name="Malmstrom R."/>
            <person name="Stieglmeier M."/>
            <person name="Klingl A."/>
            <person name="Woyke T."/>
            <person name="Ryan C.M."/>
            <person name="Banfield J.F."/>
        </authorList>
    </citation>
    <scope>NUCLEOTIDE SEQUENCE [LARGE SCALE GENOMIC DNA]</scope>
</reference>
<dbReference type="InterPro" id="IPR013792">
    <property type="entry name" value="RNA3'P_cycl/enolpyr_Trfase_a/b"/>
</dbReference>
<keyword evidence="3" id="KW-0963">Cytoplasm</keyword>
<comment type="catalytic activity">
    <reaction evidence="15">
        <text>phosphoenolpyruvate + UDP-N-acetyl-alpha-D-glucosamine = UDP-N-acetyl-3-O-(1-carboxyvinyl)-alpha-D-glucosamine + phosphate</text>
        <dbReference type="Rhea" id="RHEA:18681"/>
        <dbReference type="ChEBI" id="CHEBI:43474"/>
        <dbReference type="ChEBI" id="CHEBI:57705"/>
        <dbReference type="ChEBI" id="CHEBI:58702"/>
        <dbReference type="ChEBI" id="CHEBI:68483"/>
        <dbReference type="EC" id="2.5.1.7"/>
    </reaction>
</comment>
<dbReference type="GO" id="GO:0051301">
    <property type="term" value="P:cell division"/>
    <property type="evidence" value="ECO:0007669"/>
    <property type="project" value="UniProtKB-KW"/>
</dbReference>
<evidence type="ECO:0000256" key="1">
    <source>
        <dbReference type="ARBA" id="ARBA00004496"/>
    </source>
</evidence>
<dbReference type="Gene3D" id="3.65.10.10">
    <property type="entry name" value="Enolpyruvate transferase domain"/>
    <property type="match status" value="2"/>
</dbReference>
<keyword evidence="5 17" id="KW-0808">Transferase</keyword>
<accession>A0A2H0UQG7</accession>